<reference evidence="3 4" key="1">
    <citation type="journal article" date="2019" name="Microorganisms">
        <title>Paenibacillus lutrae sp. nov., A Chitinolytic Species Isolated from A River Otter in Castril Natural Park, Granada, Spain.</title>
        <authorList>
            <person name="Rodriguez M."/>
            <person name="Reina J.C."/>
            <person name="Bejar V."/>
            <person name="Llamas I."/>
        </authorList>
    </citation>
    <scope>NUCLEOTIDE SEQUENCE [LARGE SCALE GENOMIC DNA]</scope>
    <source>
        <strain evidence="3 4">N10</strain>
    </source>
</reference>
<accession>A0A7X3FI16</accession>
<evidence type="ECO:0000256" key="2">
    <source>
        <dbReference type="PIRSR" id="PIRSR613078-2"/>
    </source>
</evidence>
<dbReference type="InterPro" id="IPR013078">
    <property type="entry name" value="His_Pase_superF_clade-1"/>
</dbReference>
<sequence>MTMVGLIRHGSTEWNLQGRTQGALDTDLTEEGREQARQLGRRLKAEPWDFLISSDLRRARESAELISALSGIPLIRTDSRLREKSFGQLEGTTLQDRIGRWGPQWSDLDHGGETDEQVRDRWMAFSEDLFAEFPDSRILLVSHGGFIGRALETMNLERADEPLTNASLTLVKKGGQLWECSLYNCTVHLK</sequence>
<dbReference type="RefSeq" id="WP_157335460.1">
    <property type="nucleotide sequence ID" value="NZ_RHLK01000005.1"/>
</dbReference>
<evidence type="ECO:0000256" key="1">
    <source>
        <dbReference type="PIRSR" id="PIRSR613078-1"/>
    </source>
</evidence>
<dbReference type="SUPFAM" id="SSF53254">
    <property type="entry name" value="Phosphoglycerate mutase-like"/>
    <property type="match status" value="1"/>
</dbReference>
<proteinExistence type="predicted"/>
<feature type="binding site" evidence="2">
    <location>
        <begin position="8"/>
        <end position="15"/>
    </location>
    <ligand>
        <name>substrate</name>
    </ligand>
</feature>
<evidence type="ECO:0000313" key="4">
    <source>
        <dbReference type="Proteomes" id="UP000490800"/>
    </source>
</evidence>
<dbReference type="SMART" id="SM00855">
    <property type="entry name" value="PGAM"/>
    <property type="match status" value="1"/>
</dbReference>
<evidence type="ECO:0000313" key="3">
    <source>
        <dbReference type="EMBL" id="MVP00026.1"/>
    </source>
</evidence>
<dbReference type="Proteomes" id="UP000490800">
    <property type="component" value="Unassembled WGS sequence"/>
</dbReference>
<comment type="caution">
    <text evidence="3">The sequence shown here is derived from an EMBL/GenBank/DDBJ whole genome shotgun (WGS) entry which is preliminary data.</text>
</comment>
<dbReference type="EMBL" id="RHLK01000005">
    <property type="protein sequence ID" value="MVP00026.1"/>
    <property type="molecule type" value="Genomic_DNA"/>
</dbReference>
<feature type="active site" description="Tele-phosphohistidine intermediate" evidence="1">
    <location>
        <position position="9"/>
    </location>
</feature>
<dbReference type="CDD" id="cd07067">
    <property type="entry name" value="HP_PGM_like"/>
    <property type="match status" value="1"/>
</dbReference>
<name>A0A7X3FI16_9BACL</name>
<organism evidence="3 4">
    <name type="scientific">Paenibacillus lutrae</name>
    <dbReference type="NCBI Taxonomy" id="2078573"/>
    <lineage>
        <taxon>Bacteria</taxon>
        <taxon>Bacillati</taxon>
        <taxon>Bacillota</taxon>
        <taxon>Bacilli</taxon>
        <taxon>Bacillales</taxon>
        <taxon>Paenibacillaceae</taxon>
        <taxon>Paenibacillus</taxon>
    </lineage>
</organism>
<dbReference type="GO" id="GO:0016791">
    <property type="term" value="F:phosphatase activity"/>
    <property type="evidence" value="ECO:0007669"/>
    <property type="project" value="TreeGrafter"/>
</dbReference>
<protein>
    <submittedName>
        <fullName evidence="3">Histidine phosphatase family protein</fullName>
    </submittedName>
</protein>
<dbReference type="InterPro" id="IPR050275">
    <property type="entry name" value="PGM_Phosphatase"/>
</dbReference>
<dbReference type="PANTHER" id="PTHR48100:SF1">
    <property type="entry name" value="HISTIDINE PHOSPHATASE FAMILY PROTEIN-RELATED"/>
    <property type="match status" value="1"/>
</dbReference>
<feature type="active site" description="Proton donor/acceptor" evidence="1">
    <location>
        <position position="83"/>
    </location>
</feature>
<feature type="binding site" evidence="2">
    <location>
        <position position="58"/>
    </location>
    <ligand>
        <name>substrate</name>
    </ligand>
</feature>
<dbReference type="InterPro" id="IPR029033">
    <property type="entry name" value="His_PPase_superfam"/>
</dbReference>
<dbReference type="PANTHER" id="PTHR48100">
    <property type="entry name" value="BROAD-SPECIFICITY PHOSPHATASE YOR283W-RELATED"/>
    <property type="match status" value="1"/>
</dbReference>
<dbReference type="AlphaFoldDB" id="A0A7X3FI16"/>
<dbReference type="Pfam" id="PF00300">
    <property type="entry name" value="His_Phos_1"/>
    <property type="match status" value="1"/>
</dbReference>
<dbReference type="GO" id="GO:0005737">
    <property type="term" value="C:cytoplasm"/>
    <property type="evidence" value="ECO:0007669"/>
    <property type="project" value="TreeGrafter"/>
</dbReference>
<dbReference type="OrthoDB" id="9782128at2"/>
<keyword evidence="4" id="KW-1185">Reference proteome</keyword>
<dbReference type="Gene3D" id="3.40.50.1240">
    <property type="entry name" value="Phosphoglycerate mutase-like"/>
    <property type="match status" value="1"/>
</dbReference>
<gene>
    <name evidence="3" type="ORF">EDM21_10940</name>
</gene>